<feature type="region of interest" description="Disordered" evidence="1">
    <location>
        <begin position="166"/>
        <end position="190"/>
    </location>
</feature>
<evidence type="ECO:0000256" key="2">
    <source>
        <dbReference type="SAM" id="Phobius"/>
    </source>
</evidence>
<proteinExistence type="predicted"/>
<dbReference type="RefSeq" id="WP_285660546.1">
    <property type="nucleotide sequence ID" value="NZ_BSTX01000001.1"/>
</dbReference>
<accession>A0A9W6W683</accession>
<reference evidence="3" key="1">
    <citation type="submission" date="2023-03" db="EMBL/GenBank/DDBJ databases">
        <title>Actinorhabdospora filicis NBRC 111898.</title>
        <authorList>
            <person name="Ichikawa N."/>
            <person name="Sato H."/>
            <person name="Tonouchi N."/>
        </authorList>
    </citation>
    <scope>NUCLEOTIDE SEQUENCE</scope>
    <source>
        <strain evidence="3">NBRC 111898</strain>
    </source>
</reference>
<dbReference type="EMBL" id="BSTX01000001">
    <property type="protein sequence ID" value="GLZ75304.1"/>
    <property type="molecule type" value="Genomic_DNA"/>
</dbReference>
<evidence type="ECO:0000313" key="4">
    <source>
        <dbReference type="Proteomes" id="UP001165079"/>
    </source>
</evidence>
<keyword evidence="2" id="KW-0812">Transmembrane</keyword>
<protein>
    <submittedName>
        <fullName evidence="3">Uncharacterized protein</fullName>
    </submittedName>
</protein>
<gene>
    <name evidence="3" type="ORF">Afil01_01110</name>
</gene>
<keyword evidence="4" id="KW-1185">Reference proteome</keyword>
<evidence type="ECO:0000256" key="1">
    <source>
        <dbReference type="SAM" id="MobiDB-lite"/>
    </source>
</evidence>
<sequence length="190" mass="20694">MSPASRELRREHRLRLATYATAAVLAIGFVPMLLLAREAGEDPVFADLDDLALPGWAATSTADAATGNRWCVGECRTRERTWTSARTLPETRDAFAEALREEGWEPLLLEGCPPGVDVVGSYACWSRDEYVLDLWIRPVPCDVTDLAARDKCSGALATAVVRDRVADPRPVGGSGREERAMGVRRSGPPT</sequence>
<dbReference type="AlphaFoldDB" id="A0A9W6W683"/>
<feature type="transmembrane region" description="Helical" evidence="2">
    <location>
        <begin position="16"/>
        <end position="36"/>
    </location>
</feature>
<name>A0A9W6W683_9ACTN</name>
<keyword evidence="2" id="KW-0472">Membrane</keyword>
<comment type="caution">
    <text evidence="3">The sequence shown here is derived from an EMBL/GenBank/DDBJ whole genome shotgun (WGS) entry which is preliminary data.</text>
</comment>
<dbReference type="Proteomes" id="UP001165079">
    <property type="component" value="Unassembled WGS sequence"/>
</dbReference>
<evidence type="ECO:0000313" key="3">
    <source>
        <dbReference type="EMBL" id="GLZ75304.1"/>
    </source>
</evidence>
<keyword evidence="2" id="KW-1133">Transmembrane helix</keyword>
<organism evidence="3 4">
    <name type="scientific">Actinorhabdospora filicis</name>
    <dbReference type="NCBI Taxonomy" id="1785913"/>
    <lineage>
        <taxon>Bacteria</taxon>
        <taxon>Bacillati</taxon>
        <taxon>Actinomycetota</taxon>
        <taxon>Actinomycetes</taxon>
        <taxon>Micromonosporales</taxon>
        <taxon>Micromonosporaceae</taxon>
        <taxon>Actinorhabdospora</taxon>
    </lineage>
</organism>